<dbReference type="PANTHER" id="PTHR24321:SF8">
    <property type="entry name" value="ESTRADIOL 17-BETA-DEHYDROGENASE 8-RELATED"/>
    <property type="match status" value="1"/>
</dbReference>
<evidence type="ECO:0000313" key="3">
    <source>
        <dbReference type="EMBL" id="MFF3567829.1"/>
    </source>
</evidence>
<proteinExistence type="inferred from homology"/>
<dbReference type="NCBIfam" id="TIGR04504">
    <property type="entry name" value="SDR_subfam_2"/>
    <property type="match status" value="1"/>
</dbReference>
<dbReference type="RefSeq" id="WP_040831567.1">
    <property type="nucleotide sequence ID" value="NZ_JBIAQY010000002.1"/>
</dbReference>
<dbReference type="EMBL" id="JBIAQY010000002">
    <property type="protein sequence ID" value="MFF3567829.1"/>
    <property type="molecule type" value="Genomic_DNA"/>
</dbReference>
<dbReference type="PANTHER" id="PTHR24321">
    <property type="entry name" value="DEHYDROGENASES, SHORT CHAIN"/>
    <property type="match status" value="1"/>
</dbReference>
<name>A0ABW6RXZ7_9NOCA</name>
<dbReference type="InterPro" id="IPR002347">
    <property type="entry name" value="SDR_fam"/>
</dbReference>
<dbReference type="InterPro" id="IPR030981">
    <property type="entry name" value="SDR_subfam_2"/>
</dbReference>
<sequence length="270" mass="27574">MSLDERPGRVAFVTGAARGVGAATVREMVRRGYHVTAVDACGSGPASSGVRYSLASPAELTAVAATDPDRILPVVCDVREPEQLRDAVEQTLSRFGRLDAAVAAAGIIAGGQPQWETTESDVRAMLEVNAMGVWNTAAATVPVMLAGPDPAGCRFVAVASAAGERGLFHLAGYAASKHAVIGIVRGLSADLVGTGMSAVAVSPGATRTEMLTATAALYDDIDDPAELAAHQGLRRVLEPEEIAATIVFCCSAEGAVLNGSVVRAEGGFGT</sequence>
<dbReference type="SUPFAM" id="SSF51735">
    <property type="entry name" value="NAD(P)-binding Rossmann-fold domains"/>
    <property type="match status" value="1"/>
</dbReference>
<keyword evidence="2" id="KW-0560">Oxidoreductase</keyword>
<evidence type="ECO:0000313" key="4">
    <source>
        <dbReference type="Proteomes" id="UP001601992"/>
    </source>
</evidence>
<dbReference type="Proteomes" id="UP001601992">
    <property type="component" value="Unassembled WGS sequence"/>
</dbReference>
<gene>
    <name evidence="3" type="ORF">ACFYXQ_08595</name>
</gene>
<comment type="similarity">
    <text evidence="1">Belongs to the short-chain dehydrogenases/reductases (SDR) family.</text>
</comment>
<reference evidence="3 4" key="1">
    <citation type="submission" date="2024-10" db="EMBL/GenBank/DDBJ databases">
        <title>The Natural Products Discovery Center: Release of the First 8490 Sequenced Strains for Exploring Actinobacteria Biosynthetic Diversity.</title>
        <authorList>
            <person name="Kalkreuter E."/>
            <person name="Kautsar S.A."/>
            <person name="Yang D."/>
            <person name="Bader C.D."/>
            <person name="Teijaro C.N."/>
            <person name="Fluegel L."/>
            <person name="Davis C.M."/>
            <person name="Simpson J.R."/>
            <person name="Lauterbach L."/>
            <person name="Steele A.D."/>
            <person name="Gui C."/>
            <person name="Meng S."/>
            <person name="Li G."/>
            <person name="Viehrig K."/>
            <person name="Ye F."/>
            <person name="Su P."/>
            <person name="Kiefer A.F."/>
            <person name="Nichols A."/>
            <person name="Cepeda A.J."/>
            <person name="Yan W."/>
            <person name="Fan B."/>
            <person name="Jiang Y."/>
            <person name="Adhikari A."/>
            <person name="Zheng C.-J."/>
            <person name="Schuster L."/>
            <person name="Cowan T.M."/>
            <person name="Smanski M.J."/>
            <person name="Chevrette M.G."/>
            <person name="De Carvalho L.P.S."/>
            <person name="Shen B."/>
        </authorList>
    </citation>
    <scope>NUCLEOTIDE SEQUENCE [LARGE SCALE GENOMIC DNA]</scope>
    <source>
        <strain evidence="3 4">NPDC002593</strain>
    </source>
</reference>
<comment type="caution">
    <text evidence="3">The sequence shown here is derived from an EMBL/GenBank/DDBJ whole genome shotgun (WGS) entry which is preliminary data.</text>
</comment>
<dbReference type="InterPro" id="IPR020904">
    <property type="entry name" value="Sc_DH/Rdtase_CS"/>
</dbReference>
<dbReference type="Pfam" id="PF13561">
    <property type="entry name" value="adh_short_C2"/>
    <property type="match status" value="1"/>
</dbReference>
<dbReference type="InterPro" id="IPR036291">
    <property type="entry name" value="NAD(P)-bd_dom_sf"/>
</dbReference>
<keyword evidence="4" id="KW-1185">Reference proteome</keyword>
<dbReference type="NCBIfam" id="NF040491">
    <property type="entry name" value="SDR_subfam_4"/>
    <property type="match status" value="1"/>
</dbReference>
<dbReference type="CDD" id="cd05233">
    <property type="entry name" value="SDR_c"/>
    <property type="match status" value="1"/>
</dbReference>
<dbReference type="Gene3D" id="3.40.50.720">
    <property type="entry name" value="NAD(P)-binding Rossmann-like Domain"/>
    <property type="match status" value="1"/>
</dbReference>
<evidence type="ECO:0000256" key="2">
    <source>
        <dbReference type="ARBA" id="ARBA00023002"/>
    </source>
</evidence>
<dbReference type="PRINTS" id="PR00081">
    <property type="entry name" value="GDHRDH"/>
</dbReference>
<organism evidence="3 4">
    <name type="scientific">Nocardia jiangxiensis</name>
    <dbReference type="NCBI Taxonomy" id="282685"/>
    <lineage>
        <taxon>Bacteria</taxon>
        <taxon>Bacillati</taxon>
        <taxon>Actinomycetota</taxon>
        <taxon>Actinomycetes</taxon>
        <taxon>Mycobacteriales</taxon>
        <taxon>Nocardiaceae</taxon>
        <taxon>Nocardia</taxon>
    </lineage>
</organism>
<accession>A0ABW6RXZ7</accession>
<evidence type="ECO:0000256" key="1">
    <source>
        <dbReference type="ARBA" id="ARBA00006484"/>
    </source>
</evidence>
<protein>
    <submittedName>
        <fullName evidence="3">Mycofactocin-coupled SDR family oxidoreductase</fullName>
    </submittedName>
</protein>
<dbReference type="PROSITE" id="PS00061">
    <property type="entry name" value="ADH_SHORT"/>
    <property type="match status" value="1"/>
</dbReference>